<accession>A0AAE3GA98</accession>
<reference evidence="1" key="1">
    <citation type="submission" date="2022-06" db="EMBL/GenBank/DDBJ databases">
        <title>Genomic Encyclopedia of Archaeal and Bacterial Type Strains, Phase II (KMG-II): from individual species to whole genera.</title>
        <authorList>
            <person name="Goeker M."/>
        </authorList>
    </citation>
    <scope>NUCLEOTIDE SEQUENCE</scope>
    <source>
        <strain evidence="1">DSM 43935</strain>
    </source>
</reference>
<dbReference type="EMBL" id="JAMTCK010000003">
    <property type="protein sequence ID" value="MCP2164567.1"/>
    <property type="molecule type" value="Genomic_DNA"/>
</dbReference>
<name>A0AAE3GA98_9PSEU</name>
<dbReference type="AlphaFoldDB" id="A0AAE3GA98"/>
<sequence length="90" mass="9462">MNQPSTSDEGHVWFLDARGGRAHAVPAAQAGGDSQGYLDAVCTRVLTTANSTRLDSTEGVTRCPLCLSSVDEKVGERASWAWWPAGPSSG</sequence>
<keyword evidence="2" id="KW-1185">Reference proteome</keyword>
<evidence type="ECO:0000313" key="2">
    <source>
        <dbReference type="Proteomes" id="UP001206128"/>
    </source>
</evidence>
<protein>
    <submittedName>
        <fullName evidence="1">Uncharacterized protein</fullName>
    </submittedName>
</protein>
<gene>
    <name evidence="1" type="ORF">LX83_001407</name>
</gene>
<organism evidence="1 2">
    <name type="scientific">Goodfellowiella coeruleoviolacea</name>
    <dbReference type="NCBI Taxonomy" id="334858"/>
    <lineage>
        <taxon>Bacteria</taxon>
        <taxon>Bacillati</taxon>
        <taxon>Actinomycetota</taxon>
        <taxon>Actinomycetes</taxon>
        <taxon>Pseudonocardiales</taxon>
        <taxon>Pseudonocardiaceae</taxon>
        <taxon>Goodfellowiella</taxon>
    </lineage>
</organism>
<evidence type="ECO:0000313" key="1">
    <source>
        <dbReference type="EMBL" id="MCP2164567.1"/>
    </source>
</evidence>
<dbReference type="Proteomes" id="UP001206128">
    <property type="component" value="Unassembled WGS sequence"/>
</dbReference>
<comment type="caution">
    <text evidence="1">The sequence shown here is derived from an EMBL/GenBank/DDBJ whole genome shotgun (WGS) entry which is preliminary data.</text>
</comment>
<dbReference type="RefSeq" id="WP_253768347.1">
    <property type="nucleotide sequence ID" value="NZ_JAMTCK010000003.1"/>
</dbReference>
<proteinExistence type="predicted"/>